<evidence type="ECO:0000256" key="1">
    <source>
        <dbReference type="ARBA" id="ARBA00022630"/>
    </source>
</evidence>
<name>A0A8H5JI26_9HYPO</name>
<dbReference type="PANTHER" id="PTHR22893:SF91">
    <property type="entry name" value="NADPH DEHYDROGENASE 2-RELATED"/>
    <property type="match status" value="1"/>
</dbReference>
<accession>A0A8H5JI26</accession>
<dbReference type="Proteomes" id="UP000522262">
    <property type="component" value="Unassembled WGS sequence"/>
</dbReference>
<dbReference type="EMBL" id="JAAOAM010000032">
    <property type="protein sequence ID" value="KAF5555748.1"/>
    <property type="molecule type" value="Genomic_DNA"/>
</dbReference>
<evidence type="ECO:0000313" key="2">
    <source>
        <dbReference type="EMBL" id="KAF5555748.1"/>
    </source>
</evidence>
<dbReference type="GO" id="GO:0003959">
    <property type="term" value="F:NADPH dehydrogenase activity"/>
    <property type="evidence" value="ECO:0007669"/>
    <property type="project" value="TreeGrafter"/>
</dbReference>
<dbReference type="PANTHER" id="PTHR22893">
    <property type="entry name" value="NADH OXIDOREDUCTASE-RELATED"/>
    <property type="match status" value="1"/>
</dbReference>
<protein>
    <submittedName>
        <fullName evidence="2">NADPH2 dehydrogenase</fullName>
    </submittedName>
</protein>
<keyword evidence="3" id="KW-1185">Reference proteome</keyword>
<dbReference type="InterPro" id="IPR013785">
    <property type="entry name" value="Aldolase_TIM"/>
</dbReference>
<keyword evidence="1" id="KW-0285">Flavoprotein</keyword>
<organism evidence="2 3">
    <name type="scientific">Fusarium mexicanum</name>
    <dbReference type="NCBI Taxonomy" id="751941"/>
    <lineage>
        <taxon>Eukaryota</taxon>
        <taxon>Fungi</taxon>
        <taxon>Dikarya</taxon>
        <taxon>Ascomycota</taxon>
        <taxon>Pezizomycotina</taxon>
        <taxon>Sordariomycetes</taxon>
        <taxon>Hypocreomycetidae</taxon>
        <taxon>Hypocreales</taxon>
        <taxon>Nectriaceae</taxon>
        <taxon>Fusarium</taxon>
        <taxon>Fusarium fujikuroi species complex</taxon>
    </lineage>
</organism>
<dbReference type="SUPFAM" id="SSF51395">
    <property type="entry name" value="FMN-linked oxidoreductases"/>
    <property type="match status" value="1"/>
</dbReference>
<dbReference type="Gene3D" id="3.20.20.70">
    <property type="entry name" value="Aldolase class I"/>
    <property type="match status" value="1"/>
</dbReference>
<dbReference type="AlphaFoldDB" id="A0A8H5JI26"/>
<dbReference type="GO" id="GO:0010181">
    <property type="term" value="F:FMN binding"/>
    <property type="evidence" value="ECO:0007669"/>
    <property type="project" value="InterPro"/>
</dbReference>
<gene>
    <name evidence="2" type="ORF">FMEXI_1435</name>
</gene>
<comment type="caution">
    <text evidence="2">The sequence shown here is derived from an EMBL/GenBank/DDBJ whole genome shotgun (WGS) entry which is preliminary data.</text>
</comment>
<reference evidence="2 3" key="1">
    <citation type="submission" date="2020-05" db="EMBL/GenBank/DDBJ databases">
        <title>Identification and distribution of gene clusters putatively required for synthesis of sphingolipid metabolism inhibitors in phylogenetically diverse species of the filamentous fungus Fusarium.</title>
        <authorList>
            <person name="Kim H.-S."/>
            <person name="Busman M."/>
            <person name="Brown D.W."/>
            <person name="Divon H."/>
            <person name="Uhlig S."/>
            <person name="Proctor R.H."/>
        </authorList>
    </citation>
    <scope>NUCLEOTIDE SEQUENCE [LARGE SCALE GENOMIC DNA]</scope>
    <source>
        <strain evidence="2 3">NRRL 53147</strain>
    </source>
</reference>
<sequence>MRLSLWSDFTDNGMDDPTLNFIYIIQQLCTLKIEFLDLIEARFRGNDDADCGDDDDVFFAVHAWGKEGPVMSSRGFNGESARKAVDEIYKDYKLAIVFGRHWTSNPDLPYRIKANISCQISLREPKLNTSGLLTLRRLSSRLKGHDHQARLSSISKS</sequence>
<dbReference type="InterPro" id="IPR045247">
    <property type="entry name" value="Oye-like"/>
</dbReference>
<evidence type="ECO:0000313" key="3">
    <source>
        <dbReference type="Proteomes" id="UP000522262"/>
    </source>
</evidence>
<proteinExistence type="predicted"/>